<comment type="caution">
    <text evidence="2">The sequence shown here is derived from an EMBL/GenBank/DDBJ whole genome shotgun (WGS) entry which is preliminary data.</text>
</comment>
<accession>A0A0R2NZC5</accession>
<dbReference type="PANTHER" id="PTHR12788">
    <property type="entry name" value="PROTEIN-TYROSINE SULFOTRANSFERASE 2"/>
    <property type="match status" value="1"/>
</dbReference>
<keyword evidence="1" id="KW-0808">Transferase</keyword>
<dbReference type="InterPro" id="IPR026634">
    <property type="entry name" value="TPST-like"/>
</dbReference>
<dbReference type="Proteomes" id="UP000053941">
    <property type="component" value="Unassembled WGS sequence"/>
</dbReference>
<dbReference type="PANTHER" id="PTHR12788:SF10">
    <property type="entry name" value="PROTEIN-TYROSINE SULFOTRANSFERASE"/>
    <property type="match status" value="1"/>
</dbReference>
<reference evidence="2 3" key="1">
    <citation type="submission" date="2015-10" db="EMBL/GenBank/DDBJ databases">
        <title>Metagenome-Assembled Genomes uncover a global brackish microbiome.</title>
        <authorList>
            <person name="Hugerth L.W."/>
            <person name="Larsson J."/>
            <person name="Alneberg J."/>
            <person name="Lindh M.V."/>
            <person name="Legrand C."/>
            <person name="Pinhassi J."/>
            <person name="Andersson A.F."/>
        </authorList>
    </citation>
    <scope>NUCLEOTIDE SEQUENCE [LARGE SCALE GENOMIC DNA]</scope>
    <source>
        <strain evidence="2">BACL2 MAG-120802-bin41</strain>
    </source>
</reference>
<sequence length="296" mass="34946">MDDQIKPIFSGGVGRSGTTIIGRVLRKHSKVFVGSPFEIKFITESYGLIDLVFGVREFLPTQISRKGYWLSKLSSHDSTRIRYLKFKKRIENDWWIRTNRLDRESGLHRALSKTTLNKLLKDLEASLDTPLEAARQFTFGYVKSHRKWQGQRYWMDTSPPNIMYSDYIYRIFPEAKFVEMRRDPFDNIASVLKEPWGPNDHRKAILWWRDRVGLATSAQKSIPIESSITLELEDLVKNKRSETYQRLINHIGLEDEVEMRQYFDLEVTFERAHIGRWRSDFADPDKFESLFNQLTK</sequence>
<dbReference type="Pfam" id="PF13469">
    <property type="entry name" value="Sulfotransfer_3"/>
    <property type="match status" value="1"/>
</dbReference>
<dbReference type="Gene3D" id="3.40.50.300">
    <property type="entry name" value="P-loop containing nucleotide triphosphate hydrolases"/>
    <property type="match status" value="1"/>
</dbReference>
<name>A0A0R2NZC5_9ACTN</name>
<gene>
    <name evidence="2" type="ORF">ABR60_00620</name>
</gene>
<dbReference type="EMBL" id="LIAS01000020">
    <property type="protein sequence ID" value="KRO31121.1"/>
    <property type="molecule type" value="Genomic_DNA"/>
</dbReference>
<dbReference type="AlphaFoldDB" id="A0A0R2NZC5"/>
<dbReference type="InterPro" id="IPR027417">
    <property type="entry name" value="P-loop_NTPase"/>
</dbReference>
<evidence type="ECO:0000256" key="1">
    <source>
        <dbReference type="ARBA" id="ARBA00022679"/>
    </source>
</evidence>
<organism evidence="2 3">
    <name type="scientific">Actinobacteria bacterium BACL2 MAG-120802-bin41</name>
    <dbReference type="NCBI Taxonomy" id="1655568"/>
    <lineage>
        <taxon>Bacteria</taxon>
        <taxon>Bacillati</taxon>
        <taxon>Actinomycetota</taxon>
        <taxon>Actinomycetes</taxon>
        <taxon>Actinomycetes incertae sedis</taxon>
        <taxon>ac1 cluster</taxon>
    </lineage>
</organism>
<evidence type="ECO:0000313" key="2">
    <source>
        <dbReference type="EMBL" id="KRO31121.1"/>
    </source>
</evidence>
<dbReference type="GO" id="GO:0008476">
    <property type="term" value="F:protein-tyrosine sulfotransferase activity"/>
    <property type="evidence" value="ECO:0007669"/>
    <property type="project" value="InterPro"/>
</dbReference>
<evidence type="ECO:0008006" key="4">
    <source>
        <dbReference type="Google" id="ProtNLM"/>
    </source>
</evidence>
<evidence type="ECO:0000313" key="3">
    <source>
        <dbReference type="Proteomes" id="UP000053941"/>
    </source>
</evidence>
<proteinExistence type="predicted"/>
<protein>
    <recommendedName>
        <fullName evidence="4">Sulfotransferase domain-containing protein</fullName>
    </recommendedName>
</protein>
<dbReference type="SUPFAM" id="SSF52540">
    <property type="entry name" value="P-loop containing nucleoside triphosphate hydrolases"/>
    <property type="match status" value="1"/>
</dbReference>